<feature type="compositionally biased region" description="Low complexity" evidence="1">
    <location>
        <begin position="55"/>
        <end position="70"/>
    </location>
</feature>
<proteinExistence type="predicted"/>
<dbReference type="Proteomes" id="UP001058290">
    <property type="component" value="Chromosome"/>
</dbReference>
<accession>A0ABY5ZZ01</accession>
<sequence>MATPPGTPSAAPSGNVTRVGNSYSGSNISGSITVNGQAPGGGFMEGQAGSRQQMASLSPASPSVPAVATPQTANSTNDYSARKQLENLATSASSITNTQRWGNVRRGEVTPAVMAYQAALANDTALQQQQAGLDNSAMVQQANLQREGMQQQGANARSAMSGAVQMGRLNLDAEAQGYANRAAAQQEQLRGQLIDPKSTSEQRQTARQALMTLSGRQDADPYLVVPGGQQVDAVSGRAYNTPSAVFNRQTGQWVQQPGQGAQQALDQNPQAIAIRNDSSMSREQKVEALRKLGYS</sequence>
<feature type="compositionally biased region" description="Basic and acidic residues" evidence="1">
    <location>
        <begin position="280"/>
        <end position="295"/>
    </location>
</feature>
<protein>
    <submittedName>
        <fullName evidence="2">Uncharacterized protein</fullName>
    </submittedName>
</protein>
<evidence type="ECO:0000313" key="3">
    <source>
        <dbReference type="Proteomes" id="UP001058290"/>
    </source>
</evidence>
<dbReference type="EMBL" id="CP104377">
    <property type="protein sequence ID" value="UXC19153.1"/>
    <property type="molecule type" value="Genomic_DNA"/>
</dbReference>
<reference evidence="2" key="1">
    <citation type="submission" date="2022-09" db="EMBL/GenBank/DDBJ databases">
        <title>Bacterial diversity in gut of crayfish and pufferfish.</title>
        <authorList>
            <person name="Huang Y."/>
        </authorList>
    </citation>
    <scope>NUCLEOTIDE SEQUENCE</scope>
    <source>
        <strain evidence="2">PR12</strain>
    </source>
</reference>
<keyword evidence="3" id="KW-1185">Reference proteome</keyword>
<gene>
    <name evidence="2" type="ORF">N4T19_03230</name>
</gene>
<feature type="compositionally biased region" description="Low complexity" evidence="1">
    <location>
        <begin position="1"/>
        <end position="32"/>
    </location>
</feature>
<name>A0ABY5ZZ01_9BURK</name>
<feature type="region of interest" description="Disordered" evidence="1">
    <location>
        <begin position="1"/>
        <end position="76"/>
    </location>
</feature>
<dbReference type="RefSeq" id="WP_260719457.1">
    <property type="nucleotide sequence ID" value="NZ_CP104377.1"/>
</dbReference>
<evidence type="ECO:0000313" key="2">
    <source>
        <dbReference type="EMBL" id="UXC19153.1"/>
    </source>
</evidence>
<organism evidence="2 3">
    <name type="scientific">Comamonas squillarum</name>
    <dbReference type="NCBI Taxonomy" id="2977320"/>
    <lineage>
        <taxon>Bacteria</taxon>
        <taxon>Pseudomonadati</taxon>
        <taxon>Pseudomonadota</taxon>
        <taxon>Betaproteobacteria</taxon>
        <taxon>Burkholderiales</taxon>
        <taxon>Comamonadaceae</taxon>
        <taxon>Comamonas</taxon>
    </lineage>
</organism>
<evidence type="ECO:0000256" key="1">
    <source>
        <dbReference type="SAM" id="MobiDB-lite"/>
    </source>
</evidence>
<feature type="region of interest" description="Disordered" evidence="1">
    <location>
        <begin position="273"/>
        <end position="295"/>
    </location>
</feature>